<keyword evidence="1" id="KW-0812">Transmembrane</keyword>
<keyword evidence="3" id="KW-1185">Reference proteome</keyword>
<reference evidence="2 3" key="1">
    <citation type="submission" date="2020-02" db="EMBL/GenBank/DDBJ databases">
        <authorList>
            <person name="Ferguson B K."/>
        </authorList>
    </citation>
    <scope>NUCLEOTIDE SEQUENCE [LARGE SCALE GENOMIC DNA]</scope>
</reference>
<accession>A0A6H5IT15</accession>
<organism evidence="2 3">
    <name type="scientific">Trichogramma brassicae</name>
    <dbReference type="NCBI Taxonomy" id="86971"/>
    <lineage>
        <taxon>Eukaryota</taxon>
        <taxon>Metazoa</taxon>
        <taxon>Ecdysozoa</taxon>
        <taxon>Arthropoda</taxon>
        <taxon>Hexapoda</taxon>
        <taxon>Insecta</taxon>
        <taxon>Pterygota</taxon>
        <taxon>Neoptera</taxon>
        <taxon>Endopterygota</taxon>
        <taxon>Hymenoptera</taxon>
        <taxon>Apocrita</taxon>
        <taxon>Proctotrupomorpha</taxon>
        <taxon>Chalcidoidea</taxon>
        <taxon>Trichogrammatidae</taxon>
        <taxon>Trichogramma</taxon>
    </lineage>
</organism>
<gene>
    <name evidence="2" type="ORF">TBRA_LOCUS12005</name>
</gene>
<dbReference type="AlphaFoldDB" id="A0A6H5IT15"/>
<protein>
    <submittedName>
        <fullName evidence="2">Uncharacterized protein</fullName>
    </submittedName>
</protein>
<evidence type="ECO:0000313" key="3">
    <source>
        <dbReference type="Proteomes" id="UP000479190"/>
    </source>
</evidence>
<keyword evidence="1" id="KW-0472">Membrane</keyword>
<evidence type="ECO:0000313" key="2">
    <source>
        <dbReference type="EMBL" id="CAB0040280.1"/>
    </source>
</evidence>
<dbReference type="Proteomes" id="UP000479190">
    <property type="component" value="Unassembled WGS sequence"/>
</dbReference>
<sequence length="316" mass="35560">MRFTLCTRNCTAAQDDKALVRAIIASSPRNTAVQASFLCIPPHTVVLQCYTYRDVKSELKPSLATICQATVKIENQNRVRINVIVVQRIDSRRDISMSVKHFIKKIHGPIRRAPLRVKSLDPPVYYTSFVQKFLRLHCSRAMCTILCSKFLLTLVACEIFLTLMCYFLVENKISFAIVYTQFTRYKFRPTGESSGDRSNLRTTTTTTTATKKQLKTRVRACIREIFLLTIQRQLHGIKITQTSMIVRKRSRITAIDFGGNKGRLKIGVGAAARSATTATTTTPTCCCVSRAAQRPPILDVCIVSPVSTVDDHDYLL</sequence>
<feature type="transmembrane region" description="Helical" evidence="1">
    <location>
        <begin position="150"/>
        <end position="169"/>
    </location>
</feature>
<proteinExistence type="predicted"/>
<evidence type="ECO:0000256" key="1">
    <source>
        <dbReference type="SAM" id="Phobius"/>
    </source>
</evidence>
<name>A0A6H5IT15_9HYME</name>
<keyword evidence="1" id="KW-1133">Transmembrane helix</keyword>
<dbReference type="EMBL" id="CADCXV010001016">
    <property type="protein sequence ID" value="CAB0040280.1"/>
    <property type="molecule type" value="Genomic_DNA"/>
</dbReference>